<proteinExistence type="inferred from homology"/>
<keyword evidence="8 13" id="KW-0436">Ligase</keyword>
<dbReference type="InterPro" id="IPR013221">
    <property type="entry name" value="Mur_ligase_cen"/>
</dbReference>
<dbReference type="GO" id="GO:0005737">
    <property type="term" value="C:cytoplasm"/>
    <property type="evidence" value="ECO:0007669"/>
    <property type="project" value="UniProtKB-SubCell"/>
</dbReference>
<keyword evidence="8" id="KW-0460">Magnesium</keyword>
<accession>A0A2P8H406</accession>
<dbReference type="HAMAP" id="MF_00208">
    <property type="entry name" value="MurE"/>
    <property type="match status" value="1"/>
</dbReference>
<feature type="binding site" evidence="8">
    <location>
        <position position="183"/>
    </location>
    <ligand>
        <name>UDP-N-acetyl-alpha-D-muramoyl-L-alanyl-D-glutamate</name>
        <dbReference type="ChEBI" id="CHEBI:83900"/>
    </ligand>
</feature>
<protein>
    <recommendedName>
        <fullName evidence="8">UDP-N-acetylmuramyl-tripeptide synthetase</fullName>
        <ecNumber evidence="8">6.3.2.-</ecNumber>
    </recommendedName>
    <alternativeName>
        <fullName evidence="8">UDP-MurNAc-tripeptide synthetase</fullName>
    </alternativeName>
</protein>
<dbReference type="Gene3D" id="3.40.1190.10">
    <property type="entry name" value="Mur-like, catalytic domain"/>
    <property type="match status" value="1"/>
</dbReference>
<comment type="cofactor">
    <cofactor evidence="8">
        <name>Mg(2+)</name>
        <dbReference type="ChEBI" id="CHEBI:18420"/>
    </cofactor>
</comment>
<dbReference type="InterPro" id="IPR004101">
    <property type="entry name" value="Mur_ligase_C"/>
</dbReference>
<keyword evidence="14" id="KW-1185">Reference proteome</keyword>
<feature type="binding site" evidence="8">
    <location>
        <position position="152"/>
    </location>
    <ligand>
        <name>UDP-N-acetyl-alpha-D-muramoyl-L-alanyl-D-glutamate</name>
        <dbReference type="ChEBI" id="CHEBI:83900"/>
    </ligand>
</feature>
<dbReference type="Pfam" id="PF02875">
    <property type="entry name" value="Mur_ligase_C"/>
    <property type="match status" value="1"/>
</dbReference>
<dbReference type="Pfam" id="PF01225">
    <property type="entry name" value="Mur_ligase"/>
    <property type="match status" value="1"/>
</dbReference>
<evidence type="ECO:0000256" key="7">
    <source>
        <dbReference type="ARBA" id="ARBA00023316"/>
    </source>
</evidence>
<gene>
    <name evidence="8" type="primary">murE</name>
    <name evidence="13" type="ORF">B0H99_10383</name>
</gene>
<evidence type="ECO:0000256" key="4">
    <source>
        <dbReference type="ARBA" id="ARBA00022960"/>
    </source>
</evidence>
<comment type="function">
    <text evidence="8">Catalyzes the addition of an amino acid to the nucleotide precursor UDP-N-acetylmuramoyl-L-alanyl-D-glutamate (UMAG) in the biosynthesis of bacterial cell-wall peptidoglycan.</text>
</comment>
<dbReference type="InterPro" id="IPR036565">
    <property type="entry name" value="Mur-like_cat_sf"/>
</dbReference>
<dbReference type="PANTHER" id="PTHR23135">
    <property type="entry name" value="MUR LIGASE FAMILY MEMBER"/>
    <property type="match status" value="1"/>
</dbReference>
<dbReference type="Pfam" id="PF08245">
    <property type="entry name" value="Mur_ligase_M"/>
    <property type="match status" value="1"/>
</dbReference>
<dbReference type="OrthoDB" id="9800958at2"/>
<evidence type="ECO:0000256" key="1">
    <source>
        <dbReference type="ARBA" id="ARBA00004752"/>
    </source>
</evidence>
<evidence type="ECO:0000256" key="3">
    <source>
        <dbReference type="ARBA" id="ARBA00022618"/>
    </source>
</evidence>
<dbReference type="EC" id="6.3.2.-" evidence="8"/>
<sequence>MKLKHLISELSIKNKIEESFLDQTVRGIAENSLLVEQGFVFIAVKGVVQDGHRYIQQAVENGASFIIGEQEGIDLPVPYIRVQDSRRALGNIAKIFYRNPIKDKLMIGITGTNGKTTTSYLLKHIFESAGKSCAVLGTIQNIINGEAFNTTNTTPSSLVVHQLLAESDDEVVIMEVSSHGLVQHRIEGIDFDFCLFTNLHHEHLDYHGSLGSYFHAKALLFNHLKPDGQAIVSTDTLWGTKLTDILKSRGIPTLEVGEKKSSHSQQTIFHTGNSTIELVEEAILIPSPMAGIHNMYNTLMAYTTAKASGLAANGIVASLASFKGVAGRFEVYTLPNGATVIIDYAHTPDAILQVLSTAKQLGAKKIVHIFGFRGNRDLSKRKEMLLVSSDLSDQYILTLDDLNSVPLEDMLGELKNLNDIFGNEKGLIVSDRTLAIKLALEYSEPDDYVIITGKGHETYQQHYRIPTRSDQETVNYFSKAQTLIN</sequence>
<dbReference type="Gene3D" id="3.90.190.20">
    <property type="entry name" value="Mur ligase, C-terminal domain"/>
    <property type="match status" value="1"/>
</dbReference>
<feature type="binding site" evidence="8">
    <location>
        <position position="177"/>
    </location>
    <ligand>
        <name>UDP-N-acetyl-alpha-D-muramoyl-L-alanyl-D-glutamate</name>
        <dbReference type="ChEBI" id="CHEBI:83900"/>
    </ligand>
</feature>
<feature type="binding site" evidence="8">
    <location>
        <position position="32"/>
    </location>
    <ligand>
        <name>UDP-N-acetyl-alpha-D-muramoyl-L-alanyl-D-glutamate</name>
        <dbReference type="ChEBI" id="CHEBI:83900"/>
    </ligand>
</feature>
<evidence type="ECO:0000256" key="9">
    <source>
        <dbReference type="RuleBase" id="RU004135"/>
    </source>
</evidence>
<evidence type="ECO:0000259" key="10">
    <source>
        <dbReference type="Pfam" id="PF01225"/>
    </source>
</evidence>
<keyword evidence="6 8" id="KW-0131">Cell cycle</keyword>
<comment type="caution">
    <text evidence="13">The sequence shown here is derived from an EMBL/GenBank/DDBJ whole genome shotgun (WGS) entry which is preliminary data.</text>
</comment>
<feature type="binding site" evidence="8">
    <location>
        <position position="185"/>
    </location>
    <ligand>
        <name>UDP-N-acetyl-alpha-D-muramoyl-L-alanyl-D-glutamate</name>
        <dbReference type="ChEBI" id="CHEBI:83900"/>
    </ligand>
</feature>
<evidence type="ECO:0000256" key="2">
    <source>
        <dbReference type="ARBA" id="ARBA00005898"/>
    </source>
</evidence>
<dbReference type="GO" id="GO:0008360">
    <property type="term" value="P:regulation of cell shape"/>
    <property type="evidence" value="ECO:0007669"/>
    <property type="project" value="UniProtKB-KW"/>
</dbReference>
<keyword evidence="8" id="KW-0963">Cytoplasm</keyword>
<dbReference type="PANTHER" id="PTHR23135:SF7">
    <property type="entry name" value="LIPID II ISOGLUTAMINYL SYNTHASE (GLUTAMINE-HYDROLYZING) SUBUNIT MURT"/>
    <property type="match status" value="1"/>
</dbReference>
<dbReference type="SUPFAM" id="SSF53623">
    <property type="entry name" value="MurD-like peptide ligases, catalytic domain"/>
    <property type="match status" value="1"/>
</dbReference>
<keyword evidence="3 8" id="KW-0132">Cell division</keyword>
<comment type="pathway">
    <text evidence="1 8 9">Cell wall biogenesis; peptidoglycan biosynthesis.</text>
</comment>
<evidence type="ECO:0000313" key="14">
    <source>
        <dbReference type="Proteomes" id="UP000242682"/>
    </source>
</evidence>
<dbReference type="InterPro" id="IPR005761">
    <property type="entry name" value="UDP-N-AcMur-Glu-dNH2Pim_ligase"/>
</dbReference>
<dbReference type="GO" id="GO:0071555">
    <property type="term" value="P:cell wall organization"/>
    <property type="evidence" value="ECO:0007669"/>
    <property type="project" value="UniProtKB-KW"/>
</dbReference>
<dbReference type="Gene3D" id="3.40.1390.10">
    <property type="entry name" value="MurE/MurF, N-terminal domain"/>
    <property type="match status" value="1"/>
</dbReference>
<evidence type="ECO:0000256" key="6">
    <source>
        <dbReference type="ARBA" id="ARBA00023306"/>
    </source>
</evidence>
<feature type="binding site" evidence="8">
    <location>
        <begin position="153"/>
        <end position="154"/>
    </location>
    <ligand>
        <name>UDP-N-acetyl-alpha-D-muramoyl-L-alanyl-D-glutamate</name>
        <dbReference type="ChEBI" id="CHEBI:83900"/>
    </ligand>
</feature>
<comment type="caution">
    <text evidence="8">Lacks conserved residue(s) required for the propagation of feature annotation.</text>
</comment>
<feature type="modified residue" description="N6-carboxylysine" evidence="8">
    <location>
        <position position="217"/>
    </location>
</feature>
<feature type="domain" description="Mur ligase N-terminal catalytic" evidence="10">
    <location>
        <begin position="25"/>
        <end position="97"/>
    </location>
</feature>
<keyword evidence="7 8" id="KW-0961">Cell wall biogenesis/degradation</keyword>
<dbReference type="NCBIfam" id="TIGR01085">
    <property type="entry name" value="murE"/>
    <property type="match status" value="1"/>
</dbReference>
<dbReference type="InterPro" id="IPR035911">
    <property type="entry name" value="MurE/MurF_N"/>
</dbReference>
<comment type="similarity">
    <text evidence="2 8">Belongs to the MurCDEF family. MurE subfamily.</text>
</comment>
<evidence type="ECO:0000256" key="8">
    <source>
        <dbReference type="HAMAP-Rule" id="MF_00208"/>
    </source>
</evidence>
<dbReference type="Proteomes" id="UP000242682">
    <property type="component" value="Unassembled WGS sequence"/>
</dbReference>
<dbReference type="GO" id="GO:0009252">
    <property type="term" value="P:peptidoglycan biosynthetic process"/>
    <property type="evidence" value="ECO:0007669"/>
    <property type="project" value="UniProtKB-UniRule"/>
</dbReference>
<comment type="PTM">
    <text evidence="8">Carboxylation is probably crucial for Mg(2+) binding and, consequently, for the gamma-phosphate positioning of ATP.</text>
</comment>
<dbReference type="RefSeq" id="WP_106532462.1">
    <property type="nucleotide sequence ID" value="NZ_PYAT01000003.1"/>
</dbReference>
<dbReference type="UniPathway" id="UPA00219"/>
<evidence type="ECO:0000256" key="5">
    <source>
        <dbReference type="ARBA" id="ARBA00022984"/>
    </source>
</evidence>
<dbReference type="GO" id="GO:0016881">
    <property type="term" value="F:acid-amino acid ligase activity"/>
    <property type="evidence" value="ECO:0007669"/>
    <property type="project" value="UniProtKB-UniRule"/>
</dbReference>
<name>A0A2P8H406_9BACL</name>
<dbReference type="InterPro" id="IPR036615">
    <property type="entry name" value="Mur_ligase_C_dom_sf"/>
</dbReference>
<feature type="domain" description="Mur ligase central" evidence="12">
    <location>
        <begin position="109"/>
        <end position="304"/>
    </location>
</feature>
<reference evidence="13 14" key="1">
    <citation type="submission" date="2018-03" db="EMBL/GenBank/DDBJ databases">
        <title>Genomic Encyclopedia of Type Strains, Phase III (KMG-III): the genomes of soil and plant-associated and newly described type strains.</title>
        <authorList>
            <person name="Whitman W."/>
        </authorList>
    </citation>
    <scope>NUCLEOTIDE SEQUENCE [LARGE SCALE GENOMIC DNA]</scope>
    <source>
        <strain evidence="13 14">CGMCC 1.12259</strain>
    </source>
</reference>
<dbReference type="GO" id="GO:0051301">
    <property type="term" value="P:cell division"/>
    <property type="evidence" value="ECO:0007669"/>
    <property type="project" value="UniProtKB-KW"/>
</dbReference>
<comment type="subcellular location">
    <subcellularLocation>
        <location evidence="8 9">Cytoplasm</location>
    </subcellularLocation>
</comment>
<dbReference type="GO" id="GO:0005524">
    <property type="term" value="F:ATP binding"/>
    <property type="evidence" value="ECO:0007669"/>
    <property type="project" value="UniProtKB-UniRule"/>
</dbReference>
<feature type="binding site" evidence="8">
    <location>
        <begin position="111"/>
        <end position="117"/>
    </location>
    <ligand>
        <name>ATP</name>
        <dbReference type="ChEBI" id="CHEBI:30616"/>
    </ligand>
</feature>
<dbReference type="EMBL" id="PYAT01000003">
    <property type="protein sequence ID" value="PSL40951.1"/>
    <property type="molecule type" value="Genomic_DNA"/>
</dbReference>
<organism evidence="13 14">
    <name type="scientific">Planomicrobium soli</name>
    <dbReference type="NCBI Taxonomy" id="1176648"/>
    <lineage>
        <taxon>Bacteria</taxon>
        <taxon>Bacillati</taxon>
        <taxon>Bacillota</taxon>
        <taxon>Bacilli</taxon>
        <taxon>Bacillales</taxon>
        <taxon>Caryophanaceae</taxon>
        <taxon>Planomicrobium</taxon>
    </lineage>
</organism>
<evidence type="ECO:0000259" key="12">
    <source>
        <dbReference type="Pfam" id="PF08245"/>
    </source>
</evidence>
<feature type="domain" description="Mur ligase C-terminal" evidence="11">
    <location>
        <begin position="327"/>
        <end position="455"/>
    </location>
</feature>
<keyword evidence="5 8" id="KW-0573">Peptidoglycan synthesis</keyword>
<dbReference type="InterPro" id="IPR000713">
    <property type="entry name" value="Mur_ligase_N"/>
</dbReference>
<keyword evidence="8" id="KW-0067">ATP-binding</keyword>
<dbReference type="SUPFAM" id="SSF63418">
    <property type="entry name" value="MurE/MurF N-terminal domain"/>
    <property type="match status" value="1"/>
</dbReference>
<evidence type="ECO:0000259" key="11">
    <source>
        <dbReference type="Pfam" id="PF02875"/>
    </source>
</evidence>
<dbReference type="GO" id="GO:0000287">
    <property type="term" value="F:magnesium ion binding"/>
    <property type="evidence" value="ECO:0007669"/>
    <property type="project" value="UniProtKB-UniRule"/>
</dbReference>
<evidence type="ECO:0000313" key="13">
    <source>
        <dbReference type="EMBL" id="PSL40951.1"/>
    </source>
</evidence>
<dbReference type="SUPFAM" id="SSF53244">
    <property type="entry name" value="MurD-like peptide ligases, peptide-binding domain"/>
    <property type="match status" value="1"/>
</dbReference>
<keyword evidence="4 8" id="KW-0133">Cell shape</keyword>
<dbReference type="NCBIfam" id="NF001126">
    <property type="entry name" value="PRK00139.1-4"/>
    <property type="match status" value="1"/>
</dbReference>
<keyword evidence="8" id="KW-0547">Nucleotide-binding</keyword>
<dbReference type="AlphaFoldDB" id="A0A2P8H406"/>